<dbReference type="Pfam" id="PF06918">
    <property type="entry name" value="DUF1280"/>
    <property type="match status" value="1"/>
</dbReference>
<accession>A0A914YJX1</accession>
<keyword evidence="1" id="KW-1185">Reference proteome</keyword>
<dbReference type="WBParaSite" id="PSU_v2.g19826.t1">
    <property type="protein sequence ID" value="PSU_v2.g19826.t1"/>
    <property type="gene ID" value="PSU_v2.g19826"/>
</dbReference>
<protein>
    <submittedName>
        <fullName evidence="2">Uncharacterized protein</fullName>
    </submittedName>
</protein>
<evidence type="ECO:0000313" key="1">
    <source>
        <dbReference type="Proteomes" id="UP000887577"/>
    </source>
</evidence>
<name>A0A914YJX1_9BILA</name>
<organism evidence="1 2">
    <name type="scientific">Panagrolaimus superbus</name>
    <dbReference type="NCBI Taxonomy" id="310955"/>
    <lineage>
        <taxon>Eukaryota</taxon>
        <taxon>Metazoa</taxon>
        <taxon>Ecdysozoa</taxon>
        <taxon>Nematoda</taxon>
        <taxon>Chromadorea</taxon>
        <taxon>Rhabditida</taxon>
        <taxon>Tylenchina</taxon>
        <taxon>Panagrolaimomorpha</taxon>
        <taxon>Panagrolaimoidea</taxon>
        <taxon>Panagrolaimidae</taxon>
        <taxon>Panagrolaimus</taxon>
    </lineage>
</organism>
<dbReference type="InterPro" id="IPR009689">
    <property type="entry name" value="DUF1280"/>
</dbReference>
<proteinExistence type="predicted"/>
<sequence>MVEMAWLAAPYHNVNSNEAQASLRVLLDKVVKKFDLTLYPVQRLDELETATVFNSCGMTISMSKRLRSLLGDNNIFASANKVNELLKTFDAQCEIKVENIEVEDTEIEVSTVENLFTAITNRYQKIADRKKFKLNPSSFENEIWISILGDKGGKSMKLALALGNQDSPNAPDKLLLCGMYDGPSTAKLIYAAFQKLASKIEDIDNIELKIDGVIKKFKVRWCTFAKVNPNTFETAGACDKGTLRQKFEIGTDSGQEHEPLFLNIPPNQSKGGMLSEVSVLTESLKNDIDKRDFAVENLKTKLMD</sequence>
<dbReference type="AlphaFoldDB" id="A0A914YJX1"/>
<dbReference type="Proteomes" id="UP000887577">
    <property type="component" value="Unplaced"/>
</dbReference>
<reference evidence="2" key="1">
    <citation type="submission" date="2022-11" db="UniProtKB">
        <authorList>
            <consortium name="WormBaseParasite"/>
        </authorList>
    </citation>
    <scope>IDENTIFICATION</scope>
</reference>
<evidence type="ECO:0000313" key="2">
    <source>
        <dbReference type="WBParaSite" id="PSU_v2.g19826.t1"/>
    </source>
</evidence>